<dbReference type="PANTHER" id="PTHR46374">
    <property type="entry name" value="PROTEIN CBG07384"/>
    <property type="match status" value="1"/>
</dbReference>
<dbReference type="EMBL" id="VXIV02003212">
    <property type="protein sequence ID" value="KAF6019783.1"/>
    <property type="molecule type" value="Genomic_DNA"/>
</dbReference>
<dbReference type="InterPro" id="IPR043556">
    <property type="entry name" value="StARD5/6"/>
</dbReference>
<dbReference type="SUPFAM" id="SSF55961">
    <property type="entry name" value="Bet v1-like"/>
    <property type="match status" value="1"/>
</dbReference>
<evidence type="ECO:0000313" key="6">
    <source>
        <dbReference type="EMBL" id="KAF6019783.1"/>
    </source>
</evidence>
<evidence type="ECO:0000256" key="2">
    <source>
        <dbReference type="ARBA" id="ARBA00023055"/>
    </source>
</evidence>
<keyword evidence="1" id="KW-0813">Transport</keyword>
<dbReference type="InterPro" id="IPR002913">
    <property type="entry name" value="START_lipid-bd_dom"/>
</dbReference>
<dbReference type="Pfam" id="PF01852">
    <property type="entry name" value="START"/>
    <property type="match status" value="1"/>
</dbReference>
<dbReference type="SMART" id="SM00234">
    <property type="entry name" value="START"/>
    <property type="match status" value="1"/>
</dbReference>
<keyword evidence="2" id="KW-0445">Lipid transport</keyword>
<protein>
    <submittedName>
        <fullName evidence="6">STARD5</fullName>
    </submittedName>
</protein>
<evidence type="ECO:0000256" key="1">
    <source>
        <dbReference type="ARBA" id="ARBA00022448"/>
    </source>
</evidence>
<keyword evidence="3" id="KW-0446">Lipid-binding</keyword>
<keyword evidence="7" id="KW-1185">Reference proteome</keyword>
<dbReference type="PROSITE" id="PS50848">
    <property type="entry name" value="START"/>
    <property type="match status" value="1"/>
</dbReference>
<accession>A0A7J7J0Z5</accession>
<organism evidence="6 7">
    <name type="scientific">Bugula neritina</name>
    <name type="common">Brown bryozoan</name>
    <name type="synonym">Sertularia neritina</name>
    <dbReference type="NCBI Taxonomy" id="10212"/>
    <lineage>
        <taxon>Eukaryota</taxon>
        <taxon>Metazoa</taxon>
        <taxon>Spiralia</taxon>
        <taxon>Lophotrochozoa</taxon>
        <taxon>Bryozoa</taxon>
        <taxon>Gymnolaemata</taxon>
        <taxon>Cheilostomatida</taxon>
        <taxon>Flustrina</taxon>
        <taxon>Buguloidea</taxon>
        <taxon>Bugulidae</taxon>
        <taxon>Bugula</taxon>
    </lineage>
</organism>
<dbReference type="Gene3D" id="3.30.530.20">
    <property type="match status" value="1"/>
</dbReference>
<proteinExistence type="predicted"/>
<gene>
    <name evidence="6" type="ORF">EB796_021908</name>
</gene>
<reference evidence="6" key="1">
    <citation type="submission" date="2020-06" db="EMBL/GenBank/DDBJ databases">
        <title>Draft genome of Bugula neritina, a colonial animal packing powerful symbionts and potential medicines.</title>
        <authorList>
            <person name="Rayko M."/>
        </authorList>
    </citation>
    <scope>NUCLEOTIDE SEQUENCE [LARGE SCALE GENOMIC DNA]</scope>
    <source>
        <strain evidence="6">Kwan_BN1</strain>
    </source>
</reference>
<evidence type="ECO:0000313" key="7">
    <source>
        <dbReference type="Proteomes" id="UP000593567"/>
    </source>
</evidence>
<name>A0A7J7J0Z5_BUGNE</name>
<sequence length="236" mass="26966">MKISTNDRIEELVGKVKGYVADEEGWKLAKKSDDSENSVNVWYKHSEEFTGHVFKGIGIIDASPETCYKYCDPKPDGKRVKWDRAIKELEVIEYLRKDDPEMYVLRTMTQSCGFGLISSRDFVDVVVNMNNEEFVGTLAHNVESDQAPVTPDYVRGKNYYCGILCYRIPGMHIVDLKYGGNFRELNKTKIYYIAQSDIGGFVPRSVVEASLPAAVMDFFINIKKQIEEDSCQEFSF</sequence>
<dbReference type="OrthoDB" id="196858at2759"/>
<dbReference type="GO" id="GO:0008289">
    <property type="term" value="F:lipid binding"/>
    <property type="evidence" value="ECO:0007669"/>
    <property type="project" value="UniProtKB-KW"/>
</dbReference>
<dbReference type="PANTHER" id="PTHR46374:SF1">
    <property type="entry name" value="START DOMAIN-CONTAINING PROTEIN"/>
    <property type="match status" value="1"/>
</dbReference>
<comment type="caution">
    <text evidence="6">The sequence shown here is derived from an EMBL/GenBank/DDBJ whole genome shotgun (WGS) entry which is preliminary data.</text>
</comment>
<dbReference type="InterPro" id="IPR023393">
    <property type="entry name" value="START-like_dom_sf"/>
</dbReference>
<comment type="function">
    <text evidence="4">May be involved in the intracellular transport of sterols or other lipids. May bind cholesterol or other sterols.</text>
</comment>
<evidence type="ECO:0000259" key="5">
    <source>
        <dbReference type="PROSITE" id="PS50848"/>
    </source>
</evidence>
<dbReference type="GO" id="GO:0006869">
    <property type="term" value="P:lipid transport"/>
    <property type="evidence" value="ECO:0007669"/>
    <property type="project" value="UniProtKB-KW"/>
</dbReference>
<dbReference type="Proteomes" id="UP000593567">
    <property type="component" value="Unassembled WGS sequence"/>
</dbReference>
<evidence type="ECO:0000256" key="3">
    <source>
        <dbReference type="ARBA" id="ARBA00023121"/>
    </source>
</evidence>
<evidence type="ECO:0000256" key="4">
    <source>
        <dbReference type="ARBA" id="ARBA00024750"/>
    </source>
</evidence>
<feature type="domain" description="START" evidence="5">
    <location>
        <begin position="21"/>
        <end position="231"/>
    </location>
</feature>
<dbReference type="AlphaFoldDB" id="A0A7J7J0Z5"/>